<dbReference type="SMART" id="SM01140">
    <property type="entry name" value="Drf_GBD"/>
    <property type="match status" value="1"/>
</dbReference>
<evidence type="ECO:0000259" key="4">
    <source>
        <dbReference type="PROSITE" id="PS51444"/>
    </source>
</evidence>
<feature type="coiled-coil region" evidence="1">
    <location>
        <begin position="979"/>
        <end position="1093"/>
    </location>
</feature>
<dbReference type="InterPro" id="IPR011989">
    <property type="entry name" value="ARM-like"/>
</dbReference>
<dbReference type="InterPro" id="IPR042201">
    <property type="entry name" value="FH2_Formin_sf"/>
</dbReference>
<accession>A0AAV8A917</accession>
<dbReference type="PANTHER" id="PTHR45725">
    <property type="entry name" value="FORMIN HOMOLOGY 2 FAMILY MEMBER"/>
    <property type="match status" value="1"/>
</dbReference>
<dbReference type="Proteomes" id="UP001146793">
    <property type="component" value="Unassembled WGS sequence"/>
</dbReference>
<dbReference type="GO" id="GO:0031267">
    <property type="term" value="F:small GTPase binding"/>
    <property type="evidence" value="ECO:0007669"/>
    <property type="project" value="InterPro"/>
</dbReference>
<proteinExistence type="predicted"/>
<dbReference type="InterPro" id="IPR051425">
    <property type="entry name" value="Formin_Homology"/>
</dbReference>
<evidence type="ECO:0000313" key="6">
    <source>
        <dbReference type="Proteomes" id="UP001146793"/>
    </source>
</evidence>
<feature type="region of interest" description="Disordered" evidence="2">
    <location>
        <begin position="469"/>
        <end position="507"/>
    </location>
</feature>
<feature type="domain" description="GBD/FH3" evidence="3">
    <location>
        <begin position="37"/>
        <end position="408"/>
    </location>
</feature>
<dbReference type="InterPro" id="IPR014768">
    <property type="entry name" value="GBD/FH3_dom"/>
</dbReference>
<feature type="compositionally biased region" description="Basic residues" evidence="2">
    <location>
        <begin position="1"/>
        <end position="17"/>
    </location>
</feature>
<feature type="region of interest" description="Disordered" evidence="2">
    <location>
        <begin position="1"/>
        <end position="20"/>
    </location>
</feature>
<feature type="compositionally biased region" description="Basic and acidic residues" evidence="2">
    <location>
        <begin position="1323"/>
        <end position="1341"/>
    </location>
</feature>
<dbReference type="SUPFAM" id="SSF48371">
    <property type="entry name" value="ARM repeat"/>
    <property type="match status" value="1"/>
</dbReference>
<feature type="compositionally biased region" description="Basic and acidic residues" evidence="2">
    <location>
        <begin position="1205"/>
        <end position="1245"/>
    </location>
</feature>
<dbReference type="SMART" id="SM01139">
    <property type="entry name" value="Drf_FH3"/>
    <property type="match status" value="1"/>
</dbReference>
<sequence>MSKRFKNLLKKKKKKKRDLTNTTVTTNQNTKKIKQDLPMPPENELNNMFENLLTELGLPDLTKKQMRQMTNEKKWIVLCQHKSKTELKSLEAQSGKSLENTPKSYIDQLKTNSYLQLIIELRTALSSNPLSWMIEFLNLGGLSILVNSLSQTAHKQSNQKTKSDESLTNEFLRAFKAIMNNNVGLEAFLSDKKSTIVIAMCLDLKDWAILKRTIELLIVISVVPPNGHKQCLEALSYFREKRNLKSRFAILTNLLKKSIGDKNSKEFQESCLMFINSLIDTPQEPYACLELRKEFALLGIRRILKKFDNEKTEGLNIQIQKFEEGWSRDEKTTGEIIEDIPERDETNTGQIFEFLCKNMMSSEFKDDFLKIINKFCDISFDTSLTVWSQIDSLTSRILEMDIEKDGANVQELLFGCVQNQDNEKIQNLESLILQQKDVIKEYESNINLLLKASSFKLINLKSIIKQQNEKKEKLSTENNENNNNNGNNNNNNNNNNNSNNNNNNEDNNKEKLIIKELNGQLNYLLNESQELEKICILNETGIECDDLNNSELVKLNQQIIFLNSEIEILLQNISNLQGDALTYQQTIITLNTAYLNLQNEIDQLEDEMNEMNETKKVPTSFRGREIIEFTEEKQILGNEIKELKEQLNKKKKQIEENKILLNKEIEKMNNQKTDNKKEQEEEEEEEEENEKKKNDQEENQMKNLDEKILELENNSNLLNQFLLSMKTKNQLEIDNLNQNLKDLIELNNLNQNNNEETENGNELNVTQWKNKIKDLKNKKQFLELKKSYINEKEKYLNEIQNLIKQLCESKLKNENYKKEIELLKESYKQRIELIKNNKSKNFYNEKDLDYKIENLEKGKEYYVKKINSLIEDLNNVKIMDKQKIENLKIIINNKKNNLQFGEIKLKKQKLIIGKQQLNSTAYQQTITKLKQYFENKIENYLNNIDEIRYIYEQELLKQQQEGSILPEITKTEEEIGKELTEKDEQIKSYELEIKQQEVIMEEMNKEITQSIKENNYLENNNIKLKNDYEELRKNEKNIEKSLEVKINGLQSKLKYLQENNILDNILLEDRSKLNQLENQIRKLKIEILKENNIGKLLISNSKNISQSLIGKINNEILFYQMHMKEINNDMVLERRRISKKMQTIMETKLTNNNKINEYEEELVTLSEELQNYIELQTEHEKNVKQLENDFKLQLNDLIESKSTLKNDENKNKNEEIGKEKEKENEKENEKEIEKENAIDGKEDGIHLTPPKNTLNDDDDDDYYDENTYGFGKKRIKFENLIKKIDEENKEFNRQLMANYEEEDGEKELMLNILNSTKPSNKNQENDHNNDNDNANDNKPDENQNIPKVQMKNLNWKPISQQKIQNTIWSKISMEKVELNTEKLEKYFNLSDTLNEILNNKKEIKVLSKERSIKYETVLNKINIPLGELKAGIMNFDEKAISVQQLKDLIDLSSTNSEFSKIAEYKEIKKNDNNFLNSNSINIGRGEEFLIEMSVIPNFLNKLNSWYCQRTFKDKIKKINTMNEDILLACNELRSSKSLKTILRVILAIGNYLNGGTFRGGAHGFKLSSLTKLYNVKGNNINSPNLLHYLGYFLKLKYPDAKQLLSQLPHLSAATRTKNSFIKKEFLKINFGLKAIQNELSHFEHHRNNDKNIINNNDNNQINLLFFKIMNPFLNDAISEFKKCVNSFSNCQKRFSETISYFGEDYKLKPSDFFAPIFDFCKKLDRILNESGLQRTTTTFPRAKQSGVGLLEGIFKTLRTKIDITMVNDEN</sequence>
<dbReference type="SUPFAM" id="SSF101447">
    <property type="entry name" value="Formin homology 2 domain (FH2 domain)"/>
    <property type="match status" value="1"/>
</dbReference>
<feature type="compositionally biased region" description="Low complexity" evidence="2">
    <location>
        <begin position="477"/>
        <end position="505"/>
    </location>
</feature>
<evidence type="ECO:0000256" key="1">
    <source>
        <dbReference type="SAM" id="Coils"/>
    </source>
</evidence>
<evidence type="ECO:0000259" key="3">
    <source>
        <dbReference type="PROSITE" id="PS51232"/>
    </source>
</evidence>
<dbReference type="InterPro" id="IPR010472">
    <property type="entry name" value="FH3_dom"/>
</dbReference>
<dbReference type="SMART" id="SM00498">
    <property type="entry name" value="FH2"/>
    <property type="match status" value="1"/>
</dbReference>
<feature type="compositionally biased region" description="Basic and acidic residues" evidence="2">
    <location>
        <begin position="665"/>
        <end position="679"/>
    </location>
</feature>
<dbReference type="Gene3D" id="1.25.10.10">
    <property type="entry name" value="Leucine-rich Repeat Variant"/>
    <property type="match status" value="1"/>
</dbReference>
<dbReference type="PANTHER" id="PTHR45725:SF1">
    <property type="entry name" value="DISHEVELLED ASSOCIATED ACTIVATOR OF MORPHOGENESIS, ISOFORM D"/>
    <property type="match status" value="1"/>
</dbReference>
<gene>
    <name evidence="5" type="ORF">M0812_06920</name>
</gene>
<dbReference type="InterPro" id="IPR016024">
    <property type="entry name" value="ARM-type_fold"/>
</dbReference>
<feature type="domain" description="FH2" evidence="4">
    <location>
        <begin position="1340"/>
        <end position="1749"/>
    </location>
</feature>
<feature type="region of interest" description="Disordered" evidence="2">
    <location>
        <begin position="1316"/>
        <end position="1344"/>
    </location>
</feature>
<comment type="caution">
    <text evidence="5">The sequence shown here is derived from an EMBL/GenBank/DDBJ whole genome shotgun (WGS) entry which is preliminary data.</text>
</comment>
<dbReference type="Gene3D" id="1.20.58.2220">
    <property type="entry name" value="Formin, FH2 domain"/>
    <property type="match status" value="1"/>
</dbReference>
<organism evidence="5 6">
    <name type="scientific">Anaeramoeba flamelloides</name>
    <dbReference type="NCBI Taxonomy" id="1746091"/>
    <lineage>
        <taxon>Eukaryota</taxon>
        <taxon>Metamonada</taxon>
        <taxon>Anaeramoebidae</taxon>
        <taxon>Anaeramoeba</taxon>
    </lineage>
</organism>
<reference evidence="5" key="1">
    <citation type="submission" date="2022-08" db="EMBL/GenBank/DDBJ databases">
        <title>Novel sulphate-reducing endosymbionts in the free-living metamonad Anaeramoeba.</title>
        <authorList>
            <person name="Jerlstrom-Hultqvist J."/>
            <person name="Cepicka I."/>
            <person name="Gallot-Lavallee L."/>
            <person name="Salas-Leiva D."/>
            <person name="Curtis B.A."/>
            <person name="Zahonova K."/>
            <person name="Pipaliya S."/>
            <person name="Dacks J."/>
            <person name="Roger A.J."/>
        </authorList>
    </citation>
    <scope>NUCLEOTIDE SEQUENCE</scope>
    <source>
        <strain evidence="5">Busselton2</strain>
    </source>
</reference>
<dbReference type="PROSITE" id="PS51444">
    <property type="entry name" value="FH2"/>
    <property type="match status" value="1"/>
</dbReference>
<feature type="compositionally biased region" description="Basic and acidic residues" evidence="2">
    <location>
        <begin position="689"/>
        <end position="700"/>
    </location>
</feature>
<dbReference type="Pfam" id="PF06371">
    <property type="entry name" value="Drf_GBD"/>
    <property type="match status" value="1"/>
</dbReference>
<dbReference type="InterPro" id="IPR015425">
    <property type="entry name" value="FH2_Formin"/>
</dbReference>
<keyword evidence="1" id="KW-0175">Coiled coil</keyword>
<dbReference type="GO" id="GO:0030036">
    <property type="term" value="P:actin cytoskeleton organization"/>
    <property type="evidence" value="ECO:0007669"/>
    <property type="project" value="InterPro"/>
</dbReference>
<dbReference type="GO" id="GO:0003779">
    <property type="term" value="F:actin binding"/>
    <property type="evidence" value="ECO:0007669"/>
    <property type="project" value="InterPro"/>
</dbReference>
<dbReference type="InterPro" id="IPR010473">
    <property type="entry name" value="GTPase-bd"/>
</dbReference>
<dbReference type="PROSITE" id="PS51232">
    <property type="entry name" value="GBD_FH3"/>
    <property type="match status" value="1"/>
</dbReference>
<dbReference type="Pfam" id="PF02181">
    <property type="entry name" value="FH2"/>
    <property type="match status" value="1"/>
</dbReference>
<feature type="region of interest" description="Disordered" evidence="2">
    <location>
        <begin position="1205"/>
        <end position="1262"/>
    </location>
</feature>
<feature type="region of interest" description="Disordered" evidence="2">
    <location>
        <begin position="665"/>
        <end position="700"/>
    </location>
</feature>
<dbReference type="EMBL" id="JANTQA010000012">
    <property type="protein sequence ID" value="KAJ3450734.1"/>
    <property type="molecule type" value="Genomic_DNA"/>
</dbReference>
<name>A0AAV8A917_9EUKA</name>
<evidence type="ECO:0000256" key="2">
    <source>
        <dbReference type="SAM" id="MobiDB-lite"/>
    </source>
</evidence>
<protein>
    <submittedName>
        <fullName evidence="5">Disheveled-associated activator of morphogenesis</fullName>
    </submittedName>
</protein>
<evidence type="ECO:0000313" key="5">
    <source>
        <dbReference type="EMBL" id="KAJ3450734.1"/>
    </source>
</evidence>